<name>A0A1E3L5M8_9BACL</name>
<gene>
    <name evidence="9" type="primary">gluP</name>
    <name evidence="9" type="ORF">PTI45_01648</name>
</gene>
<feature type="transmembrane region" description="Helical" evidence="7">
    <location>
        <begin position="159"/>
        <end position="177"/>
    </location>
</feature>
<keyword evidence="6 7" id="KW-0472">Membrane</keyword>
<comment type="similarity">
    <text evidence="2">Belongs to the peptidase S54 family.</text>
</comment>
<dbReference type="EMBL" id="MDER01000032">
    <property type="protein sequence ID" value="ODP29137.1"/>
    <property type="molecule type" value="Genomic_DNA"/>
</dbReference>
<proteinExistence type="inferred from homology"/>
<evidence type="ECO:0000256" key="6">
    <source>
        <dbReference type="ARBA" id="ARBA00023136"/>
    </source>
</evidence>
<dbReference type="SUPFAM" id="SSF144091">
    <property type="entry name" value="Rhomboid-like"/>
    <property type="match status" value="1"/>
</dbReference>
<keyword evidence="10" id="KW-1185">Reference proteome</keyword>
<feature type="transmembrane region" description="Helical" evidence="7">
    <location>
        <begin position="60"/>
        <end position="87"/>
    </location>
</feature>
<dbReference type="PANTHER" id="PTHR43731">
    <property type="entry name" value="RHOMBOID PROTEASE"/>
    <property type="match status" value="1"/>
</dbReference>
<dbReference type="GO" id="GO:0004252">
    <property type="term" value="F:serine-type endopeptidase activity"/>
    <property type="evidence" value="ECO:0007669"/>
    <property type="project" value="InterPro"/>
</dbReference>
<evidence type="ECO:0000256" key="2">
    <source>
        <dbReference type="ARBA" id="ARBA00009045"/>
    </source>
</evidence>
<sequence length="227" mass="25549">MLFVRYENWKSFLRYYPVTSLILLINVAVFIFLSFNGGSTNLQTLADYGAVTNHPAYSEWWRVITAIFLHNGFSHLLSNSFGLIVFAPPLERLIGSWRYVVLYMASGIIGNVISWELYQQSVTGVVAVGASGAIYGIYGAFLYIALFQRQIMDEASRKTMYTILGLGLIFTFVVPGIGIWAHVGGLIAGFFIYGLMLRLTGLRGRWRRLAEAYAKALSEKENQNKME</sequence>
<evidence type="ECO:0000313" key="9">
    <source>
        <dbReference type="EMBL" id="ODP29137.1"/>
    </source>
</evidence>
<dbReference type="GO" id="GO:0016020">
    <property type="term" value="C:membrane"/>
    <property type="evidence" value="ECO:0007669"/>
    <property type="project" value="UniProtKB-SubCell"/>
</dbReference>
<organism evidence="9 10">
    <name type="scientific">Paenibacillus nuruki</name>
    <dbReference type="NCBI Taxonomy" id="1886670"/>
    <lineage>
        <taxon>Bacteria</taxon>
        <taxon>Bacillati</taxon>
        <taxon>Bacillota</taxon>
        <taxon>Bacilli</taxon>
        <taxon>Bacillales</taxon>
        <taxon>Paenibacillaceae</taxon>
        <taxon>Paenibacillus</taxon>
    </lineage>
</organism>
<dbReference type="InterPro" id="IPR050925">
    <property type="entry name" value="Rhomboid_protease_S54"/>
</dbReference>
<evidence type="ECO:0000256" key="5">
    <source>
        <dbReference type="ARBA" id="ARBA00022989"/>
    </source>
</evidence>
<evidence type="ECO:0000256" key="4">
    <source>
        <dbReference type="ARBA" id="ARBA00022801"/>
    </source>
</evidence>
<feature type="transmembrane region" description="Helical" evidence="7">
    <location>
        <begin position="12"/>
        <end position="35"/>
    </location>
</feature>
<comment type="caution">
    <text evidence="9">The sequence shown here is derived from an EMBL/GenBank/DDBJ whole genome shotgun (WGS) entry which is preliminary data.</text>
</comment>
<keyword evidence="4 9" id="KW-0378">Hydrolase</keyword>
<dbReference type="PANTHER" id="PTHR43731:SF14">
    <property type="entry name" value="PRESENILIN-ASSOCIATED RHOMBOID-LIKE PROTEIN, MITOCHONDRIAL"/>
    <property type="match status" value="1"/>
</dbReference>
<dbReference type="Pfam" id="PF01694">
    <property type="entry name" value="Rhomboid"/>
    <property type="match status" value="1"/>
</dbReference>
<feature type="domain" description="Peptidase S54 rhomboid" evidence="8">
    <location>
        <begin position="58"/>
        <end position="197"/>
    </location>
</feature>
<feature type="transmembrane region" description="Helical" evidence="7">
    <location>
        <begin position="124"/>
        <end position="147"/>
    </location>
</feature>
<dbReference type="RefSeq" id="WP_069327077.1">
    <property type="nucleotide sequence ID" value="NZ_MDER01000032.1"/>
</dbReference>
<evidence type="ECO:0000256" key="1">
    <source>
        <dbReference type="ARBA" id="ARBA00004141"/>
    </source>
</evidence>
<dbReference type="EC" id="3.4.21.105" evidence="9"/>
<evidence type="ECO:0000259" key="8">
    <source>
        <dbReference type="Pfam" id="PF01694"/>
    </source>
</evidence>
<dbReference type="Gene3D" id="1.20.1540.10">
    <property type="entry name" value="Rhomboid-like"/>
    <property type="match status" value="1"/>
</dbReference>
<evidence type="ECO:0000313" key="10">
    <source>
        <dbReference type="Proteomes" id="UP000094578"/>
    </source>
</evidence>
<evidence type="ECO:0000256" key="7">
    <source>
        <dbReference type="SAM" id="Phobius"/>
    </source>
</evidence>
<keyword evidence="9" id="KW-0645">Protease</keyword>
<dbReference type="InterPro" id="IPR022764">
    <property type="entry name" value="Peptidase_S54_rhomboid_dom"/>
</dbReference>
<keyword evidence="3 7" id="KW-0812">Transmembrane</keyword>
<reference evidence="9 10" key="1">
    <citation type="submission" date="2016-08" db="EMBL/GenBank/DDBJ databases">
        <title>Genome sequencing of Paenibacillus sp. TI45-13ar, isolated from Korean traditional nuruk.</title>
        <authorList>
            <person name="Kim S.-J."/>
        </authorList>
    </citation>
    <scope>NUCLEOTIDE SEQUENCE [LARGE SCALE GENOMIC DNA]</scope>
    <source>
        <strain evidence="9 10">TI45-13ar</strain>
    </source>
</reference>
<comment type="subcellular location">
    <subcellularLocation>
        <location evidence="1">Membrane</location>
        <topology evidence="1">Multi-pass membrane protein</topology>
    </subcellularLocation>
</comment>
<keyword evidence="5 7" id="KW-1133">Transmembrane helix</keyword>
<dbReference type="InterPro" id="IPR035952">
    <property type="entry name" value="Rhomboid-like_sf"/>
</dbReference>
<accession>A0A1E3L5M8</accession>
<dbReference type="AlphaFoldDB" id="A0A1E3L5M8"/>
<dbReference type="Proteomes" id="UP000094578">
    <property type="component" value="Unassembled WGS sequence"/>
</dbReference>
<protein>
    <submittedName>
        <fullName evidence="9">Rhomboid protease</fullName>
        <ecNumber evidence="9">3.4.21.105</ecNumber>
    </submittedName>
</protein>
<feature type="transmembrane region" description="Helical" evidence="7">
    <location>
        <begin position="183"/>
        <end position="200"/>
    </location>
</feature>
<dbReference type="STRING" id="1886670.PTI45_01648"/>
<feature type="transmembrane region" description="Helical" evidence="7">
    <location>
        <begin position="99"/>
        <end position="118"/>
    </location>
</feature>
<dbReference type="GO" id="GO:0006508">
    <property type="term" value="P:proteolysis"/>
    <property type="evidence" value="ECO:0007669"/>
    <property type="project" value="UniProtKB-KW"/>
</dbReference>
<dbReference type="PATRIC" id="fig|1886670.3.peg.1677"/>
<evidence type="ECO:0000256" key="3">
    <source>
        <dbReference type="ARBA" id="ARBA00022692"/>
    </source>
</evidence>